<dbReference type="EMBL" id="JAHHUM010000740">
    <property type="protein sequence ID" value="KAK5617326.1"/>
    <property type="molecule type" value="Genomic_DNA"/>
</dbReference>
<keyword evidence="2" id="KW-1185">Reference proteome</keyword>
<proteinExistence type="predicted"/>
<dbReference type="InterPro" id="IPR009060">
    <property type="entry name" value="UBA-like_sf"/>
</dbReference>
<sequence length="144" mass="16270">MDSPQNSGPVPLPERPAFLERYGAANMAAVKPMMQQPGGPKPNSSYNNNNCRTVVPSMQQEQRIKQVQGAVHGVTMEECKAALQSHNWSVPQAVNYLKVEQLFRLGLRSRAECEELLQRHQWNLEQASTVMLDTYGPHRNRKTN</sequence>
<dbReference type="SUPFAM" id="SSF46934">
    <property type="entry name" value="UBA-like"/>
    <property type="match status" value="1"/>
</dbReference>
<dbReference type="Gene3D" id="1.10.8.10">
    <property type="entry name" value="DNA helicase RuvA subunit, C-terminal domain"/>
    <property type="match status" value="1"/>
</dbReference>
<dbReference type="GO" id="GO:0004712">
    <property type="term" value="F:protein serine/threonine/tyrosine kinase activity"/>
    <property type="evidence" value="ECO:0007669"/>
    <property type="project" value="InterPro"/>
</dbReference>
<dbReference type="CDD" id="cd14274">
    <property type="entry name" value="UBA_ACK1"/>
    <property type="match status" value="1"/>
</dbReference>
<evidence type="ECO:0008006" key="3">
    <source>
        <dbReference type="Google" id="ProtNLM"/>
    </source>
</evidence>
<dbReference type="AlphaFoldDB" id="A0AAV9S7R6"/>
<gene>
    <name evidence="1" type="ORF">CRENBAI_007655</name>
</gene>
<accession>A0AAV9S7R6</accession>
<name>A0AAV9S7R6_9TELE</name>
<comment type="caution">
    <text evidence="1">The sequence shown here is derived from an EMBL/GenBank/DDBJ whole genome shotgun (WGS) entry which is preliminary data.</text>
</comment>
<dbReference type="CDD" id="cd14328">
    <property type="entry name" value="UBA_TNK1"/>
    <property type="match status" value="1"/>
</dbReference>
<dbReference type="InterPro" id="IPR030220">
    <property type="entry name" value="Ack1_UBA_dom"/>
</dbReference>
<protein>
    <recommendedName>
        <fullName evidence="3">UBA domain-containing protein</fullName>
    </recommendedName>
</protein>
<evidence type="ECO:0000313" key="1">
    <source>
        <dbReference type="EMBL" id="KAK5617326.1"/>
    </source>
</evidence>
<evidence type="ECO:0000313" key="2">
    <source>
        <dbReference type="Proteomes" id="UP001311232"/>
    </source>
</evidence>
<organism evidence="1 2">
    <name type="scientific">Crenichthys baileyi</name>
    <name type="common">White River springfish</name>
    <dbReference type="NCBI Taxonomy" id="28760"/>
    <lineage>
        <taxon>Eukaryota</taxon>
        <taxon>Metazoa</taxon>
        <taxon>Chordata</taxon>
        <taxon>Craniata</taxon>
        <taxon>Vertebrata</taxon>
        <taxon>Euteleostomi</taxon>
        <taxon>Actinopterygii</taxon>
        <taxon>Neopterygii</taxon>
        <taxon>Teleostei</taxon>
        <taxon>Neoteleostei</taxon>
        <taxon>Acanthomorphata</taxon>
        <taxon>Ovalentaria</taxon>
        <taxon>Atherinomorphae</taxon>
        <taxon>Cyprinodontiformes</taxon>
        <taxon>Goodeidae</taxon>
        <taxon>Crenichthys</taxon>
    </lineage>
</organism>
<dbReference type="Proteomes" id="UP001311232">
    <property type="component" value="Unassembled WGS sequence"/>
</dbReference>
<dbReference type="GO" id="GO:0007165">
    <property type="term" value="P:signal transduction"/>
    <property type="evidence" value="ECO:0007669"/>
    <property type="project" value="InterPro"/>
</dbReference>
<reference evidence="1 2" key="1">
    <citation type="submission" date="2021-06" db="EMBL/GenBank/DDBJ databases">
        <authorList>
            <person name="Palmer J.M."/>
        </authorList>
    </citation>
    <scope>NUCLEOTIDE SEQUENCE [LARGE SCALE GENOMIC DNA]</scope>
    <source>
        <strain evidence="1 2">MEX-2019</strain>
        <tissue evidence="1">Muscle</tissue>
    </source>
</reference>